<dbReference type="CDD" id="cd06463">
    <property type="entry name" value="p23_like"/>
    <property type="match status" value="1"/>
</dbReference>
<dbReference type="InterPro" id="IPR007052">
    <property type="entry name" value="CS_dom"/>
</dbReference>
<name>A0A5A8CRQ3_CAFRO</name>
<evidence type="ECO:0000256" key="1">
    <source>
        <dbReference type="SAM" id="MobiDB-lite"/>
    </source>
</evidence>
<evidence type="ECO:0000259" key="3">
    <source>
        <dbReference type="PROSITE" id="PS51203"/>
    </source>
</evidence>
<dbReference type="Gene3D" id="2.60.40.790">
    <property type="match status" value="1"/>
</dbReference>
<dbReference type="EMBL" id="VLTN01000007">
    <property type="protein sequence ID" value="KAA0155388.1"/>
    <property type="molecule type" value="Genomic_DNA"/>
</dbReference>
<keyword evidence="2" id="KW-0732">Signal</keyword>
<organism evidence="4 5">
    <name type="scientific">Cafeteria roenbergensis</name>
    <name type="common">Marine flagellate</name>
    <dbReference type="NCBI Taxonomy" id="33653"/>
    <lineage>
        <taxon>Eukaryota</taxon>
        <taxon>Sar</taxon>
        <taxon>Stramenopiles</taxon>
        <taxon>Bigyra</taxon>
        <taxon>Opalozoa</taxon>
        <taxon>Bicosoecida</taxon>
        <taxon>Cafeteriaceae</taxon>
        <taxon>Cafeteria</taxon>
    </lineage>
</organism>
<evidence type="ECO:0000313" key="5">
    <source>
        <dbReference type="Proteomes" id="UP000323011"/>
    </source>
</evidence>
<dbReference type="InterPro" id="IPR008978">
    <property type="entry name" value="HSP20-like_chaperone"/>
</dbReference>
<sequence>MRLVLLAAIACGSAMAVTPLLPDHEHFVSEADALDTLAAALAKIEGVEDAGKAGLDKKTGATELEFAMGRGWWALSKQLVSAYRARKVDLTAPVYNTASRIKKQIQHLQESLQAQKATRIISPAFRWAQSPSAVFLEQKFSHKWDAPATLGCKQDRFSVKNRRISFHAACKDKRKRFHLDIDLFRPLDATLSSVTFNSVGRATLTLRKSTNATWPRLFRRGDAKPSNVHTWHAMSERYAAELKDFAEVEANLSKSADPKAPQADNSTEVSPKQEEAQAPPAEPPVGASATAVPEADAVAEPAVEDPASLAAAKQLGQEEINALEAAWRTAREKILEINARARAEKALVQSAAEARAAAIRAEFAAKRAQAA</sequence>
<feature type="compositionally biased region" description="Low complexity" evidence="1">
    <location>
        <begin position="287"/>
        <end position="296"/>
    </location>
</feature>
<comment type="caution">
    <text evidence="4">The sequence shown here is derived from an EMBL/GenBank/DDBJ whole genome shotgun (WGS) entry which is preliminary data.</text>
</comment>
<dbReference type="Proteomes" id="UP000323011">
    <property type="component" value="Unassembled WGS sequence"/>
</dbReference>
<gene>
    <name evidence="4" type="ORF">FNF29_01763</name>
</gene>
<feature type="region of interest" description="Disordered" evidence="1">
    <location>
        <begin position="253"/>
        <end position="296"/>
    </location>
</feature>
<proteinExistence type="predicted"/>
<dbReference type="PROSITE" id="PS51203">
    <property type="entry name" value="CS"/>
    <property type="match status" value="1"/>
</dbReference>
<feature type="chain" id="PRO_5023048504" description="CS domain-containing protein" evidence="2">
    <location>
        <begin position="17"/>
        <end position="371"/>
    </location>
</feature>
<dbReference type="SUPFAM" id="SSF49764">
    <property type="entry name" value="HSP20-like chaperones"/>
    <property type="match status" value="1"/>
</dbReference>
<protein>
    <recommendedName>
        <fullName evidence="3">CS domain-containing protein</fullName>
    </recommendedName>
</protein>
<keyword evidence="5" id="KW-1185">Reference proteome</keyword>
<dbReference type="AlphaFoldDB" id="A0A5A8CRQ3"/>
<reference evidence="4 5" key="1">
    <citation type="submission" date="2019-07" db="EMBL/GenBank/DDBJ databases">
        <title>Genomes of Cafeteria roenbergensis.</title>
        <authorList>
            <person name="Fischer M.G."/>
            <person name="Hackl T."/>
            <person name="Roman M."/>
        </authorList>
    </citation>
    <scope>NUCLEOTIDE SEQUENCE [LARGE SCALE GENOMIC DNA]</scope>
    <source>
        <strain evidence="4 5">BVI</strain>
    </source>
</reference>
<evidence type="ECO:0000256" key="2">
    <source>
        <dbReference type="SAM" id="SignalP"/>
    </source>
</evidence>
<feature type="domain" description="CS" evidence="3">
    <location>
        <begin position="120"/>
        <end position="218"/>
    </location>
</feature>
<dbReference type="OMA" id="WHAMSER"/>
<feature type="signal peptide" evidence="2">
    <location>
        <begin position="1"/>
        <end position="16"/>
    </location>
</feature>
<accession>A0A5A8CRQ3</accession>
<evidence type="ECO:0000313" key="4">
    <source>
        <dbReference type="EMBL" id="KAA0155388.1"/>
    </source>
</evidence>